<reference evidence="4" key="1">
    <citation type="submission" date="2017-06" db="EMBL/GenBank/DDBJ databases">
        <authorList>
            <person name="Varghese N."/>
            <person name="Submissions S."/>
        </authorList>
    </citation>
    <scope>NUCLEOTIDE SEQUENCE [LARGE SCALE GENOMIC DNA]</scope>
    <source>
        <strain evidence="4">DSM 11116</strain>
    </source>
</reference>
<dbReference type="Pfam" id="PF13174">
    <property type="entry name" value="TPR_6"/>
    <property type="match status" value="1"/>
</dbReference>
<dbReference type="PANTHER" id="PTHR45588">
    <property type="entry name" value="TPR DOMAIN-CONTAINING PROTEIN"/>
    <property type="match status" value="1"/>
</dbReference>
<dbReference type="InterPro" id="IPR019734">
    <property type="entry name" value="TPR_rpt"/>
</dbReference>
<keyword evidence="4" id="KW-1185">Reference proteome</keyword>
<keyword evidence="1" id="KW-0175">Coiled coil</keyword>
<dbReference type="AlphaFoldDB" id="A0A212T562"/>
<dbReference type="OrthoDB" id="9778494at2"/>
<evidence type="ECO:0000313" key="3">
    <source>
        <dbReference type="EMBL" id="SNC60961.1"/>
    </source>
</evidence>
<dbReference type="EMBL" id="FYEW01000001">
    <property type="protein sequence ID" value="SNC60961.1"/>
    <property type="molecule type" value="Genomic_DNA"/>
</dbReference>
<dbReference type="InterPro" id="IPR011990">
    <property type="entry name" value="TPR-like_helical_dom_sf"/>
</dbReference>
<name>A0A212T562_9BACT</name>
<dbReference type="RefSeq" id="WP_088841715.1">
    <property type="nucleotide sequence ID" value="NZ_FYEW01000001.1"/>
</dbReference>
<feature type="signal peptide" evidence="2">
    <location>
        <begin position="1"/>
        <end position="20"/>
    </location>
</feature>
<protein>
    <submittedName>
        <fullName evidence="3">Tetratricopeptide repeat-containing protein</fullName>
    </submittedName>
</protein>
<dbReference type="SUPFAM" id="SSF48452">
    <property type="entry name" value="TPR-like"/>
    <property type="match status" value="1"/>
</dbReference>
<dbReference type="Proteomes" id="UP000198131">
    <property type="component" value="Unassembled WGS sequence"/>
</dbReference>
<accession>A0A212T562</accession>
<keyword evidence="2" id="KW-0732">Signal</keyword>
<evidence type="ECO:0000256" key="2">
    <source>
        <dbReference type="SAM" id="SignalP"/>
    </source>
</evidence>
<organism evidence="3 4">
    <name type="scientific">Hymenobacter gelipurpurascens</name>
    <dbReference type="NCBI Taxonomy" id="89968"/>
    <lineage>
        <taxon>Bacteria</taxon>
        <taxon>Pseudomonadati</taxon>
        <taxon>Bacteroidota</taxon>
        <taxon>Cytophagia</taxon>
        <taxon>Cytophagales</taxon>
        <taxon>Hymenobacteraceae</taxon>
        <taxon>Hymenobacter</taxon>
    </lineage>
</organism>
<evidence type="ECO:0000256" key="1">
    <source>
        <dbReference type="SAM" id="Coils"/>
    </source>
</evidence>
<feature type="chain" id="PRO_5012081092" evidence="2">
    <location>
        <begin position="21"/>
        <end position="564"/>
    </location>
</feature>
<feature type="coiled-coil region" evidence="1">
    <location>
        <begin position="404"/>
        <end position="431"/>
    </location>
</feature>
<dbReference type="PANTHER" id="PTHR45588:SF1">
    <property type="entry name" value="WW DOMAIN-CONTAINING PROTEIN"/>
    <property type="match status" value="1"/>
</dbReference>
<sequence length="564" mass="62281">MHKALFISRLVIVGLLGALASCREKASAPSAEAIREINLNRGSPVVCGIPNQQYGFSGFETSCAATDKADFNLAVSLLHSFEYDEAEKAFANIIDREPGCAMAYWGVAMANYHPLWAPPTPAELAKGTKAITIAQRIPQKTPRETAYIHALAQFYQDGATTAHAVRCARFEQAMAKLHATYPEDKEAAIFYALALNGAADPADKTFRRQRQAGTMLTALSLSAPNHPGIIHYIIHSYDSPELAAQALPAAKKYAAIAPSSAHAQHMPSHIFVRLGLWDDCVASNLDAAASARCYAENTGIKGHWDEELHALDYLTYAYLQKADNRQAKAQWQYLQTIREVHPANFKVAYALAAIPSRYVLENKLWQEAAHLKIPTANVAWEEFPWQKAMVHFTRSLGYTHIGQLDSARQELRQLQASHDILLRQKDQYKATQVAIQLKSAQAWLLAAQGNTQEALQLMHLAADTEDRTQKHAVTPSEVLPAREILGDLLLQLNQPQQALLAYEADLTQHPNRLNGLYGAATAASKSGDTTKARRYYQQLLKSANAPQTTRPELIAARQFLAELT</sequence>
<dbReference type="PROSITE" id="PS51257">
    <property type="entry name" value="PROKAR_LIPOPROTEIN"/>
    <property type="match status" value="1"/>
</dbReference>
<evidence type="ECO:0000313" key="4">
    <source>
        <dbReference type="Proteomes" id="UP000198131"/>
    </source>
</evidence>
<gene>
    <name evidence="3" type="ORF">SAMN06265337_0367</name>
</gene>
<dbReference type="Gene3D" id="1.25.40.10">
    <property type="entry name" value="Tetratricopeptide repeat domain"/>
    <property type="match status" value="2"/>
</dbReference>
<proteinExistence type="predicted"/>